<gene>
    <name evidence="2" type="ORF">H920_09516</name>
</gene>
<dbReference type="AlphaFoldDB" id="A0A091E1X3"/>
<keyword evidence="3" id="KW-1185">Reference proteome</keyword>
<feature type="region of interest" description="Disordered" evidence="1">
    <location>
        <begin position="1"/>
        <end position="32"/>
    </location>
</feature>
<accession>A0A091E1X3</accession>
<name>A0A091E1X3_FUKDA</name>
<reference evidence="2 3" key="1">
    <citation type="submission" date="2013-11" db="EMBL/GenBank/DDBJ databases">
        <title>The Damaraland mole rat (Fukomys damarensis) genome and evolution of African mole rats.</title>
        <authorList>
            <person name="Gladyshev V.N."/>
            <person name="Fang X."/>
        </authorList>
    </citation>
    <scope>NUCLEOTIDE SEQUENCE [LARGE SCALE GENOMIC DNA]</scope>
    <source>
        <tissue evidence="2">Liver</tissue>
    </source>
</reference>
<sequence length="93" mass="10348">MVSPRGGVHRILQTALLPPPQPRDKRSNDLPPVSADLFEELASAKLPCGKLCCEGHLRNSDGLLILLQENVFPILRGERSRSEQGWSQQPAYF</sequence>
<dbReference type="EMBL" id="KN122650">
    <property type="protein sequence ID" value="KFO29071.1"/>
    <property type="molecule type" value="Genomic_DNA"/>
</dbReference>
<organism evidence="2 3">
    <name type="scientific">Fukomys damarensis</name>
    <name type="common">Damaraland mole rat</name>
    <name type="synonym">Cryptomys damarensis</name>
    <dbReference type="NCBI Taxonomy" id="885580"/>
    <lineage>
        <taxon>Eukaryota</taxon>
        <taxon>Metazoa</taxon>
        <taxon>Chordata</taxon>
        <taxon>Craniata</taxon>
        <taxon>Vertebrata</taxon>
        <taxon>Euteleostomi</taxon>
        <taxon>Mammalia</taxon>
        <taxon>Eutheria</taxon>
        <taxon>Euarchontoglires</taxon>
        <taxon>Glires</taxon>
        <taxon>Rodentia</taxon>
        <taxon>Hystricomorpha</taxon>
        <taxon>Bathyergidae</taxon>
        <taxon>Fukomys</taxon>
    </lineage>
</organism>
<evidence type="ECO:0000256" key="1">
    <source>
        <dbReference type="SAM" id="MobiDB-lite"/>
    </source>
</evidence>
<evidence type="ECO:0000313" key="3">
    <source>
        <dbReference type="Proteomes" id="UP000028990"/>
    </source>
</evidence>
<proteinExistence type="predicted"/>
<dbReference type="Proteomes" id="UP000028990">
    <property type="component" value="Unassembled WGS sequence"/>
</dbReference>
<evidence type="ECO:0000313" key="2">
    <source>
        <dbReference type="EMBL" id="KFO29071.1"/>
    </source>
</evidence>
<protein>
    <submittedName>
        <fullName evidence="2">Uncharacterized protein</fullName>
    </submittedName>
</protein>